<evidence type="ECO:0000256" key="1">
    <source>
        <dbReference type="SAM" id="Phobius"/>
    </source>
</evidence>
<keyword evidence="1" id="KW-0472">Membrane</keyword>
<organism evidence="2 3">
    <name type="scientific">Actinoallomurus vinaceus</name>
    <dbReference type="NCBI Taxonomy" id="1080074"/>
    <lineage>
        <taxon>Bacteria</taxon>
        <taxon>Bacillati</taxon>
        <taxon>Actinomycetota</taxon>
        <taxon>Actinomycetes</taxon>
        <taxon>Streptosporangiales</taxon>
        <taxon>Thermomonosporaceae</taxon>
        <taxon>Actinoallomurus</taxon>
    </lineage>
</organism>
<dbReference type="EMBL" id="BAABHK010000009">
    <property type="protein sequence ID" value="GAA4631476.1"/>
    <property type="molecule type" value="Genomic_DNA"/>
</dbReference>
<reference evidence="3" key="1">
    <citation type="journal article" date="2019" name="Int. J. Syst. Evol. Microbiol.">
        <title>The Global Catalogue of Microorganisms (GCM) 10K type strain sequencing project: providing services to taxonomists for standard genome sequencing and annotation.</title>
        <authorList>
            <consortium name="The Broad Institute Genomics Platform"/>
            <consortium name="The Broad Institute Genome Sequencing Center for Infectious Disease"/>
            <person name="Wu L."/>
            <person name="Ma J."/>
        </authorList>
    </citation>
    <scope>NUCLEOTIDE SEQUENCE [LARGE SCALE GENOMIC DNA]</scope>
    <source>
        <strain evidence="3">JCM 17939</strain>
    </source>
</reference>
<evidence type="ECO:0000313" key="3">
    <source>
        <dbReference type="Proteomes" id="UP001501442"/>
    </source>
</evidence>
<keyword evidence="1" id="KW-1133">Transmembrane helix</keyword>
<keyword evidence="3" id="KW-1185">Reference proteome</keyword>
<protein>
    <submittedName>
        <fullName evidence="2">Uncharacterized protein</fullName>
    </submittedName>
</protein>
<proteinExistence type="predicted"/>
<sequence>MRSGYLRAVSRRSAGRLRLAIIGLVTTLVIVGGAVALYVHFRPYLHGTNCEARTNAGVMPLDLDQAGNAATIAAVALRKKLPEDAVVIAYATALQESHLRNLESGDRDSVGLFQQRPSQGWGTVNQLKDPVYAANRFFSALVKIKDYSGLPVHEAAQKVQRSADGKAYARHEEDARIMAAAYTGRVPGAVRCWYPPNKRKKQDDPRQALDALDKALKRKDTGDGITAANARAGWTMATWMVAHAQPFGLREVRYAGKHWRAEQGHDGWTQDKEAPAGRVVIR</sequence>
<feature type="transmembrane region" description="Helical" evidence="1">
    <location>
        <begin position="21"/>
        <end position="41"/>
    </location>
</feature>
<accession>A0ABP8UKW3</accession>
<keyword evidence="1" id="KW-0812">Transmembrane</keyword>
<comment type="caution">
    <text evidence="2">The sequence shown here is derived from an EMBL/GenBank/DDBJ whole genome shotgun (WGS) entry which is preliminary data.</text>
</comment>
<evidence type="ECO:0000313" key="2">
    <source>
        <dbReference type="EMBL" id="GAA4631476.1"/>
    </source>
</evidence>
<name>A0ABP8UKW3_9ACTN</name>
<dbReference type="Proteomes" id="UP001501442">
    <property type="component" value="Unassembled WGS sequence"/>
</dbReference>
<gene>
    <name evidence="2" type="ORF">GCM10023196_061040</name>
</gene>